<keyword evidence="7" id="KW-1185">Reference proteome</keyword>
<dbReference type="KEGG" id="pfy:PFICI_13277"/>
<dbReference type="AlphaFoldDB" id="W3WLR1"/>
<dbReference type="GO" id="GO:0005886">
    <property type="term" value="C:plasma membrane"/>
    <property type="evidence" value="ECO:0007669"/>
    <property type="project" value="InterPro"/>
</dbReference>
<dbReference type="GO" id="GO:0031505">
    <property type="term" value="P:fungal-type cell wall organization"/>
    <property type="evidence" value="ECO:0007669"/>
    <property type="project" value="TreeGrafter"/>
</dbReference>
<dbReference type="eggNOG" id="ENOG502QRB5">
    <property type="taxonomic scope" value="Eukaryota"/>
</dbReference>
<keyword evidence="4 5" id="KW-0472">Membrane</keyword>
<evidence type="ECO:0000313" key="6">
    <source>
        <dbReference type="EMBL" id="ETS74793.1"/>
    </source>
</evidence>
<evidence type="ECO:0008006" key="8">
    <source>
        <dbReference type="Google" id="ProtNLM"/>
    </source>
</evidence>
<dbReference type="Pfam" id="PF06687">
    <property type="entry name" value="SUR7"/>
    <property type="match status" value="1"/>
</dbReference>
<dbReference type="InterPro" id="IPR017974">
    <property type="entry name" value="Claudin_CS"/>
</dbReference>
<sequence length="360" mass="38032">MGNVGRFFCVALPFILTTASIICMLIVGLTGVTGNSSLYIFRANVTDLSISSSLVTSLLSRDLHELQARQGDSSSSTSSSWHDASSLGSSTASSVSSSASAAAASAISSALGGSSTSSNITATDLGLDDLYDVNLWGYCSTDSDGNRDCTKAKFNWAESTFNDSYLSTSGYNVTLPDEISDALTAFKTVTKWTEVVYIITMVALGLELVLGFFTYCSRAVSCVTYLVSGIATTAVCATAGMVTALAVIVVGAIEGTAKAYGVTGTINKNFLAAAWLGAAFAIAASLFWLFSACCCKRDPKQRRSKQGDEKPFLSTGAYAPIHDHQNNNHSYNQQAWAPRGNNARSDLAYEPYSHSHSNHV</sequence>
<dbReference type="EMBL" id="KI912119">
    <property type="protein sequence ID" value="ETS74793.1"/>
    <property type="molecule type" value="Genomic_DNA"/>
</dbReference>
<dbReference type="Proteomes" id="UP000030651">
    <property type="component" value="Unassembled WGS sequence"/>
</dbReference>
<proteinExistence type="predicted"/>
<dbReference type="PANTHER" id="PTHR28019:SF3">
    <property type="entry name" value="INTEGRAL MEMBRANE PROTEIN (AFU_ORTHOLOGUE AFUA_6G07470)"/>
    <property type="match status" value="1"/>
</dbReference>
<keyword evidence="2 5" id="KW-0812">Transmembrane</keyword>
<dbReference type="InterPro" id="IPR009571">
    <property type="entry name" value="SUR7/Rim9-like_fungi"/>
</dbReference>
<dbReference type="InterPro" id="IPR052413">
    <property type="entry name" value="SUR7_domain"/>
</dbReference>
<dbReference type="HOGENOM" id="CLU_034574_2_0_1"/>
<evidence type="ECO:0000256" key="5">
    <source>
        <dbReference type="SAM" id="Phobius"/>
    </source>
</evidence>
<evidence type="ECO:0000256" key="1">
    <source>
        <dbReference type="ARBA" id="ARBA00004141"/>
    </source>
</evidence>
<accession>W3WLR1</accession>
<gene>
    <name evidence="6" type="ORF">PFICI_13277</name>
</gene>
<organism evidence="6 7">
    <name type="scientific">Pestalotiopsis fici (strain W106-1 / CGMCC3.15140)</name>
    <dbReference type="NCBI Taxonomy" id="1229662"/>
    <lineage>
        <taxon>Eukaryota</taxon>
        <taxon>Fungi</taxon>
        <taxon>Dikarya</taxon>
        <taxon>Ascomycota</taxon>
        <taxon>Pezizomycotina</taxon>
        <taxon>Sordariomycetes</taxon>
        <taxon>Xylariomycetidae</taxon>
        <taxon>Amphisphaeriales</taxon>
        <taxon>Sporocadaceae</taxon>
        <taxon>Pestalotiopsis</taxon>
    </lineage>
</organism>
<reference evidence="7" key="1">
    <citation type="journal article" date="2015" name="BMC Genomics">
        <title>Genomic and transcriptomic analysis of the endophytic fungus Pestalotiopsis fici reveals its lifestyle and high potential for synthesis of natural products.</title>
        <authorList>
            <person name="Wang X."/>
            <person name="Zhang X."/>
            <person name="Liu L."/>
            <person name="Xiang M."/>
            <person name="Wang W."/>
            <person name="Sun X."/>
            <person name="Che Y."/>
            <person name="Guo L."/>
            <person name="Liu G."/>
            <person name="Guo L."/>
            <person name="Wang C."/>
            <person name="Yin W.B."/>
            <person name="Stadler M."/>
            <person name="Zhang X."/>
            <person name="Liu X."/>
        </authorList>
    </citation>
    <scope>NUCLEOTIDE SEQUENCE [LARGE SCALE GENOMIC DNA]</scope>
    <source>
        <strain evidence="7">W106-1 / CGMCC3.15140</strain>
    </source>
</reference>
<comment type="subcellular location">
    <subcellularLocation>
        <location evidence="1">Membrane</location>
        <topology evidence="1">Multi-pass membrane protein</topology>
    </subcellularLocation>
</comment>
<keyword evidence="3 5" id="KW-1133">Transmembrane helix</keyword>
<name>W3WLR1_PESFW</name>
<feature type="transmembrane region" description="Helical" evidence="5">
    <location>
        <begin position="195"/>
        <end position="216"/>
    </location>
</feature>
<evidence type="ECO:0000256" key="2">
    <source>
        <dbReference type="ARBA" id="ARBA00022692"/>
    </source>
</evidence>
<dbReference type="PROSITE" id="PS01346">
    <property type="entry name" value="CLAUDIN"/>
    <property type="match status" value="1"/>
</dbReference>
<dbReference type="RefSeq" id="XP_007840049.1">
    <property type="nucleotide sequence ID" value="XM_007841858.1"/>
</dbReference>
<evidence type="ECO:0000256" key="3">
    <source>
        <dbReference type="ARBA" id="ARBA00022989"/>
    </source>
</evidence>
<dbReference type="PANTHER" id="PTHR28019">
    <property type="entry name" value="CELL MEMBRANE PROTEIN YLR413W-RELATED"/>
    <property type="match status" value="1"/>
</dbReference>
<dbReference type="OrthoDB" id="4480814at2759"/>
<dbReference type="InParanoid" id="W3WLR1"/>
<dbReference type="GeneID" id="19278290"/>
<feature type="transmembrane region" description="Helical" evidence="5">
    <location>
        <begin position="273"/>
        <end position="295"/>
    </location>
</feature>
<dbReference type="OMA" id="FWIFTIC"/>
<dbReference type="GO" id="GO:0051285">
    <property type="term" value="C:cell cortex of cell tip"/>
    <property type="evidence" value="ECO:0007669"/>
    <property type="project" value="TreeGrafter"/>
</dbReference>
<protein>
    <recommendedName>
        <fullName evidence="8">SUR7 protein</fullName>
    </recommendedName>
</protein>
<evidence type="ECO:0000256" key="4">
    <source>
        <dbReference type="ARBA" id="ARBA00023136"/>
    </source>
</evidence>
<feature type="transmembrane region" description="Helical" evidence="5">
    <location>
        <begin position="7"/>
        <end position="29"/>
    </location>
</feature>
<feature type="transmembrane region" description="Helical" evidence="5">
    <location>
        <begin position="223"/>
        <end position="253"/>
    </location>
</feature>
<evidence type="ECO:0000313" key="7">
    <source>
        <dbReference type="Proteomes" id="UP000030651"/>
    </source>
</evidence>